<dbReference type="GO" id="GO:0005886">
    <property type="term" value="C:plasma membrane"/>
    <property type="evidence" value="ECO:0007669"/>
    <property type="project" value="InterPro"/>
</dbReference>
<keyword evidence="3" id="KW-0677">Repeat</keyword>
<feature type="domain" description="Cadherin" evidence="10">
    <location>
        <begin position="219"/>
        <end position="336"/>
    </location>
</feature>
<evidence type="ECO:0000256" key="1">
    <source>
        <dbReference type="ARBA" id="ARBA00004167"/>
    </source>
</evidence>
<dbReference type="InterPro" id="IPR015919">
    <property type="entry name" value="Cadherin-like_sf"/>
</dbReference>
<evidence type="ECO:0000313" key="11">
    <source>
        <dbReference type="EMBL" id="TGZ74197.1"/>
    </source>
</evidence>
<reference evidence="11 12" key="1">
    <citation type="journal article" date="2019" name="BMC Genomics">
        <title>New insights from Opisthorchis felineus genome: update on genomics of the epidemiologically important liver flukes.</title>
        <authorList>
            <person name="Ershov N.I."/>
            <person name="Mordvinov V.A."/>
            <person name="Prokhortchouk E.B."/>
            <person name="Pakharukova M.Y."/>
            <person name="Gunbin K.V."/>
            <person name="Ustyantsev K."/>
            <person name="Genaev M.A."/>
            <person name="Blinov A.G."/>
            <person name="Mazur A."/>
            <person name="Boulygina E."/>
            <person name="Tsygankova S."/>
            <person name="Khrameeva E."/>
            <person name="Chekanov N."/>
            <person name="Fan G."/>
            <person name="Xiao A."/>
            <person name="Zhang H."/>
            <person name="Xu X."/>
            <person name="Yang H."/>
            <person name="Solovyev V."/>
            <person name="Lee S.M."/>
            <person name="Liu X."/>
            <person name="Afonnikov D.A."/>
            <person name="Skryabin K.G."/>
        </authorList>
    </citation>
    <scope>NUCLEOTIDE SEQUENCE [LARGE SCALE GENOMIC DNA]</scope>
    <source>
        <strain evidence="11">AK-0245</strain>
        <tissue evidence="11">Whole organism</tissue>
    </source>
</reference>
<evidence type="ECO:0000256" key="6">
    <source>
        <dbReference type="ARBA" id="ARBA00023136"/>
    </source>
</evidence>
<evidence type="ECO:0000256" key="9">
    <source>
        <dbReference type="SAM" id="Phobius"/>
    </source>
</evidence>
<dbReference type="InterPro" id="IPR002126">
    <property type="entry name" value="Cadherin-like_dom"/>
</dbReference>
<dbReference type="PROSITE" id="PS50268">
    <property type="entry name" value="CADHERIN_2"/>
    <property type="match status" value="7"/>
</dbReference>
<evidence type="ECO:0000256" key="3">
    <source>
        <dbReference type="ARBA" id="ARBA00022737"/>
    </source>
</evidence>
<evidence type="ECO:0000313" key="12">
    <source>
        <dbReference type="Proteomes" id="UP000308267"/>
    </source>
</evidence>
<dbReference type="SUPFAM" id="SSF49313">
    <property type="entry name" value="Cadherin-like"/>
    <property type="match status" value="6"/>
</dbReference>
<dbReference type="InterPro" id="IPR020894">
    <property type="entry name" value="Cadherin_CS"/>
</dbReference>
<evidence type="ECO:0000256" key="8">
    <source>
        <dbReference type="PROSITE-ProRule" id="PRU00043"/>
    </source>
</evidence>
<dbReference type="Proteomes" id="UP000308267">
    <property type="component" value="Unassembled WGS sequence"/>
</dbReference>
<dbReference type="PANTHER" id="PTHR24028">
    <property type="entry name" value="CADHERIN-87A"/>
    <property type="match status" value="1"/>
</dbReference>
<evidence type="ECO:0000256" key="2">
    <source>
        <dbReference type="ARBA" id="ARBA00022692"/>
    </source>
</evidence>
<dbReference type="PRINTS" id="PR00205">
    <property type="entry name" value="CADHERIN"/>
</dbReference>
<gene>
    <name evidence="11" type="ORF">CRM22_001067</name>
</gene>
<dbReference type="GO" id="GO:0005509">
    <property type="term" value="F:calcium ion binding"/>
    <property type="evidence" value="ECO:0007669"/>
    <property type="project" value="UniProtKB-UniRule"/>
</dbReference>
<feature type="domain" description="Cadherin" evidence="10">
    <location>
        <begin position="361"/>
        <end position="478"/>
    </location>
</feature>
<feature type="domain" description="Cadherin" evidence="10">
    <location>
        <begin position="500"/>
        <end position="604"/>
    </location>
</feature>
<keyword evidence="7" id="KW-0325">Glycoprotein</keyword>
<feature type="domain" description="Cadherin" evidence="10">
    <location>
        <begin position="605"/>
        <end position="731"/>
    </location>
</feature>
<dbReference type="InterPro" id="IPR050174">
    <property type="entry name" value="Protocadherin/Cadherin-CA"/>
</dbReference>
<keyword evidence="6 9" id="KW-0472">Membrane</keyword>
<accession>A0A4S2MIT9</accession>
<organism evidence="11 12">
    <name type="scientific">Opisthorchis felineus</name>
    <dbReference type="NCBI Taxonomy" id="147828"/>
    <lineage>
        <taxon>Eukaryota</taxon>
        <taxon>Metazoa</taxon>
        <taxon>Spiralia</taxon>
        <taxon>Lophotrochozoa</taxon>
        <taxon>Platyhelminthes</taxon>
        <taxon>Trematoda</taxon>
        <taxon>Digenea</taxon>
        <taxon>Opisthorchiida</taxon>
        <taxon>Opisthorchiata</taxon>
        <taxon>Opisthorchiidae</taxon>
        <taxon>Opisthorchis</taxon>
    </lineage>
</organism>
<evidence type="ECO:0000256" key="7">
    <source>
        <dbReference type="ARBA" id="ARBA00023180"/>
    </source>
</evidence>
<evidence type="ECO:0000256" key="5">
    <source>
        <dbReference type="ARBA" id="ARBA00022989"/>
    </source>
</evidence>
<dbReference type="PANTHER" id="PTHR24028:SF146">
    <property type="entry name" value="CADHERIN 96CB, ISOFORM D-RELATED"/>
    <property type="match status" value="1"/>
</dbReference>
<dbReference type="OrthoDB" id="6252479at2759"/>
<keyword evidence="12" id="KW-1185">Reference proteome</keyword>
<keyword evidence="2 9" id="KW-0812">Transmembrane</keyword>
<feature type="domain" description="Cadherin" evidence="10">
    <location>
        <begin position="732"/>
        <end position="876"/>
    </location>
</feature>
<comment type="caution">
    <text evidence="11">The sequence shown here is derived from an EMBL/GenBank/DDBJ whole genome shotgun (WGS) entry which is preliminary data.</text>
</comment>
<feature type="domain" description="Cadherin" evidence="10">
    <location>
        <begin position="130"/>
        <end position="177"/>
    </location>
</feature>
<sequence>MTIATAFRLFLWTQWMYISLGVMIYRNHIPDITVLENVTVGTIVLPNIRTHLGLSHNTAVKLGPGSLNQFFRLDSESGQLICTNTVDLESPALCRFEKSCCRLEGNGQQTEHASDKLTPSIYLEQNSSDLRRQFDQDGRTCRLMAFILASAATDTQLAPITRLHVTVVDLNDNAPTFNPDSVTDTKPLSSNHLQNHPFVQIAFLEGSGGLHGSQDLPMAFDADFSLTNRVARYWLEWDKSKISNEGSLEGRSASIQLNSILSTVGQDGLTWAILGPFRLTYLSHGRSIALELDSELDRETVSQYHILLVAEDGGGLQGRLHITVDVIDVNEFAPVFVESFPLPNKIMKSGDQEVYHKHYKVPESLPVGSEIGRLQATDDDKSPENIITYRLGPGTPQSKITKTFHLHPTTGSLTLLQSLDHETTRSYRLTVIAQDGTTADVATSKQLKEQQSHLAGRLSATAIVEISVTDVNDNAPIIRFEKSDQINRLSRPNGAQRFSTPFNHDVWIKEDLIKGSPVTFFSVSDNDSGENSRVSCTLMNWTDRFQLREFAGLHGLETVGEFDRESTDTYYLTVRCQDHGTPIQQTDAVITVHIEDVNDLPPTFDLPLYQFHVLENSPVGTRLLPLNSNYPSTVSAKDPDLNTTLHYRLEPSDPESTAHGVSRKVIDGSQGMDHHLFHIDPATAELTTHGELDRETRARLTFQVCADDGKHAAFTDVVVLLDDVNDNRPSFDRDTYVLRVEENQLSNSPLVVFKVTDADVDNQGFTFEFIEEMQPVVTVTRPADDGANHSDVSVYKNQPDPGTVRYHFALRDNTLYLRRSLDRELRSSYHFFIKVTDIQESKQVKDLGNAGLSVGLTSQAEIFVDVGDVNDNAPVLAFPNSTGPLGNRLSVSCHETMGSSVGRLQASDADLGPNATVVFSVIHTPEVDQLFYLDGQSGELFVNTGQLVARCGSSIILIISVDDQGPAESKRSRTAPVERLIIQLESKPTLAELIAAESRNKLGHLSNAAAGSALHNDEGADGTSVYGVLSTRTVLSVVLGGSTVFLITLLLVWIILLLYSRSRRQKRFRSLRVNQGKDKYETVTVASATQQQRSPEKVYLGPPQLVNQTTDDRSPYAERATTWNTFKSEKQRVSDSNASQQASTSIDLEHRGCSVGRINPDYAQSRTGTYSQFSKPDFLTGTVRSRSSPTITATTAFPLETQSDYMTAVWHLDGAENYQTCSLEYANQPEACLRSPKKTDDNFAAPFSVKRRRARSSKFRSFLTNWIFDNILRRPRAKSSDSLTAIPTSLSERRQIIYRTQTPVQTRNYSPQCEPSFSNAGTVGRSVTCLRPSSVAAARPGSAQLVYATLRRPNIKPVTYVPVTLNNQGAAVSHRFTTHTLPFLTPPAAKRCIQSSEEDQMDRSESPAKRCFAKNEYTSLVSTVKCSTSHCHGKSSPSVPSHPCTSLRTFLPNQSQYHDARNNIDGAIPESASSEFCPKEMVYPCCCPSCEPLLATWSNYEGISIGHSGSDSTRTCPQCHALDVPVSHGSLCCNANCAKTPLPMPDGRTDDQPHTETDFGRQLNGQCSTNYMSVQDILNSCV</sequence>
<keyword evidence="5 9" id="KW-1133">Transmembrane helix</keyword>
<evidence type="ECO:0000259" key="10">
    <source>
        <dbReference type="PROSITE" id="PS50268"/>
    </source>
</evidence>
<dbReference type="Gene3D" id="2.60.40.60">
    <property type="entry name" value="Cadherins"/>
    <property type="match status" value="7"/>
</dbReference>
<dbReference type="STRING" id="147828.A0A4S2MIT9"/>
<dbReference type="EMBL" id="SJOL01002045">
    <property type="protein sequence ID" value="TGZ74197.1"/>
    <property type="molecule type" value="Genomic_DNA"/>
</dbReference>
<keyword evidence="4 8" id="KW-0106">Calcium</keyword>
<feature type="transmembrane region" description="Helical" evidence="9">
    <location>
        <begin position="1034"/>
        <end position="1059"/>
    </location>
</feature>
<evidence type="ECO:0000256" key="4">
    <source>
        <dbReference type="ARBA" id="ARBA00022837"/>
    </source>
</evidence>
<dbReference type="Pfam" id="PF00028">
    <property type="entry name" value="Cadherin"/>
    <property type="match status" value="2"/>
</dbReference>
<name>A0A4S2MIT9_OPIFE</name>
<proteinExistence type="predicted"/>
<protein>
    <recommendedName>
        <fullName evidence="10">Cadherin domain-containing protein</fullName>
    </recommendedName>
</protein>
<comment type="subcellular location">
    <subcellularLocation>
        <location evidence="1">Membrane</location>
        <topology evidence="1">Single-pass membrane protein</topology>
    </subcellularLocation>
</comment>
<dbReference type="GO" id="GO:0007156">
    <property type="term" value="P:homophilic cell adhesion via plasma membrane adhesion molecules"/>
    <property type="evidence" value="ECO:0007669"/>
    <property type="project" value="InterPro"/>
</dbReference>
<feature type="domain" description="Cadherin" evidence="10">
    <location>
        <begin position="898"/>
        <end position="990"/>
    </location>
</feature>
<dbReference type="PROSITE" id="PS00232">
    <property type="entry name" value="CADHERIN_1"/>
    <property type="match status" value="4"/>
</dbReference>
<dbReference type="CDD" id="cd11304">
    <property type="entry name" value="Cadherin_repeat"/>
    <property type="match status" value="6"/>
</dbReference>
<dbReference type="SMART" id="SM00112">
    <property type="entry name" value="CA"/>
    <property type="match status" value="6"/>
</dbReference>